<comment type="caution">
    <text evidence="1">The sequence shown here is derived from an EMBL/GenBank/DDBJ whole genome shotgun (WGS) entry which is preliminary data.</text>
</comment>
<sequence>MNSAYFSPKEQEINNVLLFSPHRRYLYFVGKVADWEQVWTLTNHDGLVTAQNDDHRLFLPLWAAKEYVELCLTDEWAECYPLPMTLEHLMTEILPDMASANIQTAIMMLPNGKSTPIFAAQSLLDDLQEECQQYE</sequence>
<dbReference type="AlphaFoldDB" id="A0AAV3MA44"/>
<dbReference type="Pfam" id="PF11042">
    <property type="entry name" value="DUF2750"/>
    <property type="match status" value="1"/>
</dbReference>
<reference evidence="1 2" key="1">
    <citation type="submission" date="2014-01" db="EMBL/GenBank/DDBJ databases">
        <authorList>
            <person name="Durkin A.S."/>
            <person name="McCorrison J."/>
            <person name="Torralba M."/>
            <person name="Gillis M."/>
            <person name="Haft D.H."/>
            <person name="Methe B."/>
            <person name="Sutton G."/>
            <person name="Nelson K.E."/>
        </authorList>
    </citation>
    <scope>NUCLEOTIDE SEQUENCE [LARGE SCALE GENOMIC DNA]</scope>
    <source>
        <strain evidence="1 2">205/92</strain>
    </source>
</reference>
<evidence type="ECO:0000313" key="2">
    <source>
        <dbReference type="Proteomes" id="UP000022311"/>
    </source>
</evidence>
<evidence type="ECO:0000313" key="1">
    <source>
        <dbReference type="EMBL" id="EUD12706.1"/>
    </source>
</evidence>
<dbReference type="InterPro" id="IPR021284">
    <property type="entry name" value="DUF2750"/>
</dbReference>
<organism evidence="1 2">
    <name type="scientific">Providencia alcalifaciens 205/92</name>
    <dbReference type="NCBI Taxonomy" id="1256988"/>
    <lineage>
        <taxon>Bacteria</taxon>
        <taxon>Pseudomonadati</taxon>
        <taxon>Pseudomonadota</taxon>
        <taxon>Gammaproteobacteria</taxon>
        <taxon>Enterobacterales</taxon>
        <taxon>Morganellaceae</taxon>
        <taxon>Providencia</taxon>
    </lineage>
</organism>
<dbReference type="Proteomes" id="UP000022311">
    <property type="component" value="Unassembled WGS sequence"/>
</dbReference>
<protein>
    <submittedName>
        <fullName evidence="1">PF11042 family protein</fullName>
    </submittedName>
</protein>
<gene>
    <name evidence="1" type="ORF">HMPREF1563_2310</name>
</gene>
<name>A0AAV3MA44_9GAMM</name>
<accession>A0AAV3MA44</accession>
<dbReference type="EMBL" id="JALD01000005">
    <property type="protein sequence ID" value="EUD12706.1"/>
    <property type="molecule type" value="Genomic_DNA"/>
</dbReference>
<proteinExistence type="predicted"/>
<dbReference type="RefSeq" id="WP_036959793.1">
    <property type="nucleotide sequence ID" value="NZ_JALD01000005.1"/>
</dbReference>